<proteinExistence type="inferred from homology"/>
<dbReference type="PRINTS" id="PR00368">
    <property type="entry name" value="FADPNR"/>
</dbReference>
<dbReference type="EMBL" id="CP006868">
    <property type="protein sequence ID" value="UXD21747.1"/>
    <property type="molecule type" value="Genomic_DNA"/>
</dbReference>
<dbReference type="KEGG" id="ipc:IPA_07550"/>
<dbReference type="InterPro" id="IPR023753">
    <property type="entry name" value="FAD/NAD-binding_dom"/>
</dbReference>
<evidence type="ECO:0000256" key="2">
    <source>
        <dbReference type="ARBA" id="ARBA00009130"/>
    </source>
</evidence>
<dbReference type="InterPro" id="IPR036188">
    <property type="entry name" value="FAD/NAD-bd_sf"/>
</dbReference>
<feature type="domain" description="Pyridine nucleotide-disulphide oxidoreductase dimerisation" evidence="7">
    <location>
        <begin position="330"/>
        <end position="430"/>
    </location>
</feature>
<evidence type="ECO:0000256" key="4">
    <source>
        <dbReference type="ARBA" id="ARBA00022827"/>
    </source>
</evidence>
<accession>A0A977K9X7</accession>
<dbReference type="PRINTS" id="PR00411">
    <property type="entry name" value="PNDRDTASEI"/>
</dbReference>
<evidence type="ECO:0000313" key="9">
    <source>
        <dbReference type="EMBL" id="UXD21747.1"/>
    </source>
</evidence>
<evidence type="ECO:0000256" key="6">
    <source>
        <dbReference type="ARBA" id="ARBA00023284"/>
    </source>
</evidence>
<dbReference type="InterPro" id="IPR050260">
    <property type="entry name" value="FAD-bd_OxRdtase"/>
</dbReference>
<dbReference type="Proteomes" id="UP001063698">
    <property type="component" value="Chromosome"/>
</dbReference>
<dbReference type="InterPro" id="IPR016156">
    <property type="entry name" value="FAD/NAD-linked_Rdtase_dimer_sf"/>
</dbReference>
<name>A0A977K9X7_9CREN</name>
<gene>
    <name evidence="9" type="ORF">IPA_07550</name>
</gene>
<comment type="similarity">
    <text evidence="2">Belongs to the class-III pyridine nucleotide-disulfide oxidoreductase family.</text>
</comment>
<evidence type="ECO:0000256" key="1">
    <source>
        <dbReference type="ARBA" id="ARBA00001974"/>
    </source>
</evidence>
<keyword evidence="5" id="KW-0560">Oxidoreductase</keyword>
<dbReference type="SUPFAM" id="SSF55424">
    <property type="entry name" value="FAD/NAD-linked reductases, dimerisation (C-terminal) domain"/>
    <property type="match status" value="1"/>
</dbReference>
<evidence type="ECO:0000259" key="7">
    <source>
        <dbReference type="Pfam" id="PF02852"/>
    </source>
</evidence>
<dbReference type="Gene3D" id="3.50.50.60">
    <property type="entry name" value="FAD/NAD(P)-binding domain"/>
    <property type="match status" value="2"/>
</dbReference>
<evidence type="ECO:0000256" key="3">
    <source>
        <dbReference type="ARBA" id="ARBA00022630"/>
    </source>
</evidence>
<evidence type="ECO:0000256" key="5">
    <source>
        <dbReference type="ARBA" id="ARBA00023002"/>
    </source>
</evidence>
<protein>
    <submittedName>
        <fullName evidence="9">CoA disulfide reductase</fullName>
    </submittedName>
</protein>
<keyword evidence="10" id="KW-1185">Reference proteome</keyword>
<sequence length="447" mass="48502">MEVVVIGGGAAGMSAASRVKRLHKDWTVRVFEGSGYVSYAPCGLPYFIVGKVKEPNQLTYYPVEVFREKRGIDVHVNAWVIDVDLDKRIVKVKEGGEVKEYHWDKLILATGAKPKDLGVEGENLKGVIKLHTVESGIKAREELQGAKSVVVVGAGFTGIEVAGELKEAGYQVHLVVRSRVLRKSFDEEMSELIENHLKKNGINLIKGVTVERIVGKERVEGVELSNGEKVEAQAVVVAVGMEPANELAKKMGLELGVNGAVRINEYTETSMQDVYAAGDVAESWHVHLGTDYRVWCPFAPPANKMGLVAGLNASGKRVSFPGSSCTGITKVLGLEIGRTGLTEEEAKKMGFKVTASMVKARTRAHYYPGSSFTNVKLVADSNTGMVLGVQVVGPEGVKGRVDAVATLLTRRGTVRDLFFADISYVPPLAPVWDPLVTAARLLYKDLR</sequence>
<dbReference type="Pfam" id="PF07992">
    <property type="entry name" value="Pyr_redox_2"/>
    <property type="match status" value="1"/>
</dbReference>
<dbReference type="PANTHER" id="PTHR43429">
    <property type="entry name" value="PYRIDINE NUCLEOTIDE-DISULFIDE OXIDOREDUCTASE DOMAIN-CONTAINING"/>
    <property type="match status" value="1"/>
</dbReference>
<dbReference type="Pfam" id="PF02852">
    <property type="entry name" value="Pyr_redox_dim"/>
    <property type="match status" value="1"/>
</dbReference>
<dbReference type="GO" id="GO:0016491">
    <property type="term" value="F:oxidoreductase activity"/>
    <property type="evidence" value="ECO:0007669"/>
    <property type="project" value="UniProtKB-KW"/>
</dbReference>
<reference evidence="9" key="1">
    <citation type="submission" date="2013-11" db="EMBL/GenBank/DDBJ databases">
        <title>Comparative genomics of Ignicoccus.</title>
        <authorList>
            <person name="Podar M."/>
        </authorList>
    </citation>
    <scope>NUCLEOTIDE SEQUENCE</scope>
    <source>
        <strain evidence="9">DSM 13166</strain>
    </source>
</reference>
<dbReference type="InterPro" id="IPR004099">
    <property type="entry name" value="Pyr_nucl-diS_OxRdtase_dimer"/>
</dbReference>
<organism evidence="9 10">
    <name type="scientific">Ignicoccus pacificus DSM 13166</name>
    <dbReference type="NCBI Taxonomy" id="940294"/>
    <lineage>
        <taxon>Archaea</taxon>
        <taxon>Thermoproteota</taxon>
        <taxon>Thermoprotei</taxon>
        <taxon>Desulfurococcales</taxon>
        <taxon>Desulfurococcaceae</taxon>
        <taxon>Ignicoccus</taxon>
    </lineage>
</organism>
<evidence type="ECO:0000313" key="10">
    <source>
        <dbReference type="Proteomes" id="UP001063698"/>
    </source>
</evidence>
<dbReference type="PANTHER" id="PTHR43429:SF1">
    <property type="entry name" value="NAD(P)H SULFUR OXIDOREDUCTASE (COA-DEPENDENT)"/>
    <property type="match status" value="1"/>
</dbReference>
<evidence type="ECO:0000259" key="8">
    <source>
        <dbReference type="Pfam" id="PF07992"/>
    </source>
</evidence>
<dbReference type="AlphaFoldDB" id="A0A977K9X7"/>
<keyword evidence="4" id="KW-0274">FAD</keyword>
<keyword evidence="3" id="KW-0285">Flavoprotein</keyword>
<feature type="domain" description="FAD/NAD(P)-binding" evidence="8">
    <location>
        <begin position="2"/>
        <end position="282"/>
    </location>
</feature>
<dbReference type="SUPFAM" id="SSF51905">
    <property type="entry name" value="FAD/NAD(P)-binding domain"/>
    <property type="match status" value="1"/>
</dbReference>
<comment type="cofactor">
    <cofactor evidence="1">
        <name>FAD</name>
        <dbReference type="ChEBI" id="CHEBI:57692"/>
    </cofactor>
</comment>
<keyword evidence="6" id="KW-0676">Redox-active center</keyword>